<proteinExistence type="predicted"/>
<dbReference type="OrthoDB" id="3629632at2"/>
<name>A0A6N7ZB01_9PSEU</name>
<dbReference type="Pfam" id="PF18678">
    <property type="entry name" value="AOC_like"/>
    <property type="match status" value="1"/>
</dbReference>
<reference evidence="3 4" key="1">
    <citation type="submission" date="2019-11" db="EMBL/GenBank/DDBJ databases">
        <title>Draft genome of Amycolatopsis RM579.</title>
        <authorList>
            <person name="Duangmal K."/>
            <person name="Mingma R."/>
        </authorList>
    </citation>
    <scope>NUCLEOTIDE SEQUENCE [LARGE SCALE GENOMIC DNA]</scope>
    <source>
        <strain evidence="3 4">RM579</strain>
    </source>
</reference>
<feature type="chain" id="PRO_5026846312" description="Allene oxide cyclase barrel-like domain-containing protein" evidence="1">
    <location>
        <begin position="32"/>
        <end position="179"/>
    </location>
</feature>
<evidence type="ECO:0000313" key="3">
    <source>
        <dbReference type="EMBL" id="MTD58855.1"/>
    </source>
</evidence>
<dbReference type="AlphaFoldDB" id="A0A6N7ZB01"/>
<comment type="caution">
    <text evidence="3">The sequence shown here is derived from an EMBL/GenBank/DDBJ whole genome shotgun (WGS) entry which is preliminary data.</text>
</comment>
<dbReference type="EMBL" id="WMBA01000079">
    <property type="protein sequence ID" value="MTD58855.1"/>
    <property type="molecule type" value="Genomic_DNA"/>
</dbReference>
<accession>A0A6N7ZB01</accession>
<evidence type="ECO:0000313" key="4">
    <source>
        <dbReference type="Proteomes" id="UP000440096"/>
    </source>
</evidence>
<dbReference type="InterPro" id="IPR041013">
    <property type="entry name" value="AOC-like"/>
</dbReference>
<feature type="signal peptide" evidence="1">
    <location>
        <begin position="1"/>
        <end position="31"/>
    </location>
</feature>
<evidence type="ECO:0000259" key="2">
    <source>
        <dbReference type="Pfam" id="PF18678"/>
    </source>
</evidence>
<sequence>MQLGSRARAIVAAVACAAVLCADQVAGIAQGAEPAPTPPAPGCLQLTGMSEKIIDGSIRDLGGPYLSSVGGSSTYLDHLYDASGAEVATVYGKANVPMKLDNGDVIEYSDERIEFADGVLEAAGFYNITQAGRGEWQFLPAIGVSGRYRDLLGKRHFRITKLGESLSGWIELCPAGTAR</sequence>
<dbReference type="Proteomes" id="UP000440096">
    <property type="component" value="Unassembled WGS sequence"/>
</dbReference>
<gene>
    <name evidence="3" type="ORF">GKO32_33470</name>
</gene>
<dbReference type="GO" id="GO:0017000">
    <property type="term" value="P:antibiotic biosynthetic process"/>
    <property type="evidence" value="ECO:0007669"/>
    <property type="project" value="InterPro"/>
</dbReference>
<dbReference type="RefSeq" id="WP_154760925.1">
    <property type="nucleotide sequence ID" value="NZ_WMBA01000079.1"/>
</dbReference>
<keyword evidence="4" id="KW-1185">Reference proteome</keyword>
<evidence type="ECO:0000256" key="1">
    <source>
        <dbReference type="SAM" id="SignalP"/>
    </source>
</evidence>
<feature type="domain" description="Allene oxide cyclase barrel-like" evidence="2">
    <location>
        <begin position="68"/>
        <end position="167"/>
    </location>
</feature>
<keyword evidence="1" id="KW-0732">Signal</keyword>
<dbReference type="GO" id="GO:0016853">
    <property type="term" value="F:isomerase activity"/>
    <property type="evidence" value="ECO:0007669"/>
    <property type="project" value="InterPro"/>
</dbReference>
<protein>
    <recommendedName>
        <fullName evidence="2">Allene oxide cyclase barrel-like domain-containing protein</fullName>
    </recommendedName>
</protein>
<organism evidence="3 4">
    <name type="scientific">Amycolatopsis pithecellobii</name>
    <dbReference type="NCBI Taxonomy" id="664692"/>
    <lineage>
        <taxon>Bacteria</taxon>
        <taxon>Bacillati</taxon>
        <taxon>Actinomycetota</taxon>
        <taxon>Actinomycetes</taxon>
        <taxon>Pseudonocardiales</taxon>
        <taxon>Pseudonocardiaceae</taxon>
        <taxon>Amycolatopsis</taxon>
    </lineage>
</organism>